<organism evidence="2 3">
    <name type="scientific">Neomoorella humiferrea</name>
    <dbReference type="NCBI Taxonomy" id="676965"/>
    <lineage>
        <taxon>Bacteria</taxon>
        <taxon>Bacillati</taxon>
        <taxon>Bacillota</taxon>
        <taxon>Clostridia</taxon>
        <taxon>Neomoorellales</taxon>
        <taxon>Neomoorellaceae</taxon>
        <taxon>Neomoorella</taxon>
    </lineage>
</organism>
<dbReference type="GO" id="GO:0035312">
    <property type="term" value="F:5'-3' DNA exonuclease activity"/>
    <property type="evidence" value="ECO:0007669"/>
    <property type="project" value="TreeGrafter"/>
</dbReference>
<dbReference type="AlphaFoldDB" id="A0A2T0AXF0"/>
<dbReference type="RefSeq" id="WP_106004299.1">
    <property type="nucleotide sequence ID" value="NZ_CP136419.1"/>
</dbReference>
<dbReference type="InterPro" id="IPR003141">
    <property type="entry name" value="Pol/His_phosphatase_N"/>
</dbReference>
<name>A0A2T0AXF0_9FIRM</name>
<proteinExistence type="predicted"/>
<dbReference type="SUPFAM" id="SSF89550">
    <property type="entry name" value="PHP domain-like"/>
    <property type="match status" value="1"/>
</dbReference>
<dbReference type="Pfam" id="PF02811">
    <property type="entry name" value="PHP"/>
    <property type="match status" value="1"/>
</dbReference>
<reference evidence="2 3" key="1">
    <citation type="submission" date="2018-03" db="EMBL/GenBank/DDBJ databases">
        <title>Genome sequence of Moorella humiferrea DSM 23265.</title>
        <authorList>
            <person name="Poehlein A."/>
            <person name="Daniel R."/>
        </authorList>
    </citation>
    <scope>NUCLEOTIDE SEQUENCE [LARGE SCALE GENOMIC DNA]</scope>
    <source>
        <strain evidence="2 3">DSM 23265</strain>
    </source>
</reference>
<dbReference type="Gene3D" id="3.20.20.140">
    <property type="entry name" value="Metal-dependent hydrolases"/>
    <property type="match status" value="1"/>
</dbReference>
<dbReference type="InterPro" id="IPR016195">
    <property type="entry name" value="Pol/histidinol_Pase-like"/>
</dbReference>
<dbReference type="InterPro" id="IPR004013">
    <property type="entry name" value="PHP_dom"/>
</dbReference>
<dbReference type="Proteomes" id="UP000238415">
    <property type="component" value="Unassembled WGS sequence"/>
</dbReference>
<dbReference type="Gene3D" id="1.10.150.650">
    <property type="match status" value="1"/>
</dbReference>
<dbReference type="CDD" id="cd07438">
    <property type="entry name" value="PHP_HisPPase_AMP"/>
    <property type="match status" value="1"/>
</dbReference>
<protein>
    <recommendedName>
        <fullName evidence="1">Polymerase/histidinol phosphatase N-terminal domain-containing protein</fullName>
    </recommendedName>
</protein>
<dbReference type="SMART" id="SM00481">
    <property type="entry name" value="POLIIIAc"/>
    <property type="match status" value="1"/>
</dbReference>
<evidence type="ECO:0000313" key="3">
    <source>
        <dbReference type="Proteomes" id="UP000238415"/>
    </source>
</evidence>
<feature type="domain" description="Polymerase/histidinol phosphatase N-terminal" evidence="1">
    <location>
        <begin position="9"/>
        <end position="74"/>
    </location>
</feature>
<dbReference type="EMBL" id="PVXM01000004">
    <property type="protein sequence ID" value="PRR75483.1"/>
    <property type="molecule type" value="Genomic_DNA"/>
</dbReference>
<dbReference type="OrthoDB" id="9804333at2"/>
<accession>A0A2T0AXF0</accession>
<keyword evidence="3" id="KW-1185">Reference proteome</keyword>
<evidence type="ECO:0000313" key="2">
    <source>
        <dbReference type="EMBL" id="PRR75483.1"/>
    </source>
</evidence>
<gene>
    <name evidence="2" type="ORF">MOHU_02470</name>
</gene>
<dbReference type="PANTHER" id="PTHR42924:SF3">
    <property type="entry name" value="POLYMERASE_HISTIDINOL PHOSPHATASE N-TERMINAL DOMAIN-CONTAINING PROTEIN"/>
    <property type="match status" value="1"/>
</dbReference>
<comment type="caution">
    <text evidence="2">The sequence shown here is derived from an EMBL/GenBank/DDBJ whole genome shotgun (WGS) entry which is preliminary data.</text>
</comment>
<sequence length="286" mass="31131">MVHPDFRAADLHSHTTASDGRFTPEELIRLAKEKGLAAIGVTDHDTVTGLEGALAAGNSYGITVVPGVELSTEWEEKEIHILGYYLDWLEGNLLGFLEAMRRERSRRVARIVTRLQELGYNVNLGEVQREAQGEAVGRPHIAAALVRRGYFPNLKTAFKTLLARGRPAYVPRAKVAPVRAVEVILKAGGVPVLAHPGLSQADPLIPDLVAAGLQGIEVYYPYHSAGVTRHYLELAARFDLVVTGGSDFHGIVDESHGDLGACCVSMAKVEELQARAKKIKERTTKV</sequence>
<dbReference type="InterPro" id="IPR052018">
    <property type="entry name" value="PHP_domain"/>
</dbReference>
<dbReference type="GO" id="GO:0004534">
    <property type="term" value="F:5'-3' RNA exonuclease activity"/>
    <property type="evidence" value="ECO:0007669"/>
    <property type="project" value="TreeGrafter"/>
</dbReference>
<evidence type="ECO:0000259" key="1">
    <source>
        <dbReference type="SMART" id="SM00481"/>
    </source>
</evidence>
<dbReference type="PANTHER" id="PTHR42924">
    <property type="entry name" value="EXONUCLEASE"/>
    <property type="match status" value="1"/>
</dbReference>